<sequence length="67" mass="7338">MPWVDPTSYTSFDAKVRHAQAAERGKLQFLFLTDGPSHVGDIDNEGTTLRDHLGAPPQYGVDPRVTG</sequence>
<dbReference type="EMBL" id="BJZP01000023">
    <property type="protein sequence ID" value="GEO86745.1"/>
    <property type="molecule type" value="Genomic_DNA"/>
</dbReference>
<evidence type="ECO:0000313" key="2">
    <source>
        <dbReference type="EMBL" id="GEO86745.1"/>
    </source>
</evidence>
<gene>
    <name evidence="2" type="ORF">RNA01_36770</name>
</gene>
<accession>A0A512HMR7</accession>
<evidence type="ECO:0000256" key="1">
    <source>
        <dbReference type="SAM" id="MobiDB-lite"/>
    </source>
</evidence>
<protein>
    <submittedName>
        <fullName evidence="2">Uncharacterized protein</fullName>
    </submittedName>
</protein>
<proteinExistence type="predicted"/>
<feature type="region of interest" description="Disordered" evidence="1">
    <location>
        <begin position="43"/>
        <end position="67"/>
    </location>
</feature>
<dbReference type="AlphaFoldDB" id="A0A512HMR7"/>
<organism evidence="2 3">
    <name type="scientific">Ciceribacter naphthalenivorans</name>
    <dbReference type="NCBI Taxonomy" id="1118451"/>
    <lineage>
        <taxon>Bacteria</taxon>
        <taxon>Pseudomonadati</taxon>
        <taxon>Pseudomonadota</taxon>
        <taxon>Alphaproteobacteria</taxon>
        <taxon>Hyphomicrobiales</taxon>
        <taxon>Rhizobiaceae</taxon>
        <taxon>Ciceribacter</taxon>
    </lineage>
</organism>
<comment type="caution">
    <text evidence="2">The sequence shown here is derived from an EMBL/GenBank/DDBJ whole genome shotgun (WGS) entry which is preliminary data.</text>
</comment>
<name>A0A512HMR7_9HYPH</name>
<evidence type="ECO:0000313" key="3">
    <source>
        <dbReference type="Proteomes" id="UP000321717"/>
    </source>
</evidence>
<dbReference type="Proteomes" id="UP000321717">
    <property type="component" value="Unassembled WGS sequence"/>
</dbReference>
<reference evidence="2 3" key="1">
    <citation type="submission" date="2019-07" db="EMBL/GenBank/DDBJ databases">
        <title>Whole genome shotgun sequence of Rhizobium naphthalenivorans NBRC 107585.</title>
        <authorList>
            <person name="Hosoyama A."/>
            <person name="Uohara A."/>
            <person name="Ohji S."/>
            <person name="Ichikawa N."/>
        </authorList>
    </citation>
    <scope>NUCLEOTIDE SEQUENCE [LARGE SCALE GENOMIC DNA]</scope>
    <source>
        <strain evidence="2 3">NBRC 107585</strain>
    </source>
</reference>
<dbReference type="RefSeq" id="WP_210245775.1">
    <property type="nucleotide sequence ID" value="NZ_BJZP01000023.1"/>
</dbReference>
<keyword evidence="3" id="KW-1185">Reference proteome</keyword>